<keyword evidence="4" id="KW-1185">Reference proteome</keyword>
<keyword evidence="1" id="KW-0472">Membrane</keyword>
<organism evidence="3 4">
    <name type="scientific">Congregibacter litoralis KT71</name>
    <dbReference type="NCBI Taxonomy" id="314285"/>
    <lineage>
        <taxon>Bacteria</taxon>
        <taxon>Pseudomonadati</taxon>
        <taxon>Pseudomonadota</taxon>
        <taxon>Gammaproteobacteria</taxon>
        <taxon>Cellvibrionales</taxon>
        <taxon>Halieaceae</taxon>
        <taxon>Congregibacter</taxon>
    </lineage>
</organism>
<feature type="transmembrane region" description="Helical" evidence="1">
    <location>
        <begin position="41"/>
        <end position="66"/>
    </location>
</feature>
<evidence type="ECO:0000313" key="3">
    <source>
        <dbReference type="EMBL" id="EAQ97487.1"/>
    </source>
</evidence>
<dbReference type="Proteomes" id="UP000019205">
    <property type="component" value="Chromosome"/>
</dbReference>
<feature type="transmembrane region" description="Helical" evidence="1">
    <location>
        <begin position="6"/>
        <end position="29"/>
    </location>
</feature>
<dbReference type="Pfam" id="PF07885">
    <property type="entry name" value="Ion_trans_2"/>
    <property type="match status" value="1"/>
</dbReference>
<feature type="domain" description="Potassium channel" evidence="2">
    <location>
        <begin position="53"/>
        <end position="130"/>
    </location>
</feature>
<dbReference type="Gene3D" id="1.10.287.70">
    <property type="match status" value="1"/>
</dbReference>
<dbReference type="HOGENOM" id="CLU_116321_0_1_6"/>
<dbReference type="RefSeq" id="WP_008293262.1">
    <property type="nucleotide sequence ID" value="NZ_CM002299.1"/>
</dbReference>
<reference evidence="3 4" key="1">
    <citation type="journal article" date="2007" name="Proc. Natl. Acad. Sci. U.S.A.">
        <title>Characterization of a marine gammaproteobacterium capable of aerobic anoxygenic photosynthesis.</title>
        <authorList>
            <person name="Fuchs B.M."/>
            <person name="Spring S."/>
            <person name="Teeling H."/>
            <person name="Quast C."/>
            <person name="Wulf J."/>
            <person name="Schattenhofer M."/>
            <person name="Yan S."/>
            <person name="Ferriera S."/>
            <person name="Johnson J."/>
            <person name="Glockner F.O."/>
            <person name="Amann R."/>
        </authorList>
    </citation>
    <scope>NUCLEOTIDE SEQUENCE [LARGE SCALE GENOMIC DNA]</scope>
    <source>
        <strain evidence="3">KT71</strain>
    </source>
</reference>
<dbReference type="InterPro" id="IPR013099">
    <property type="entry name" value="K_chnl_dom"/>
</dbReference>
<comment type="caution">
    <text evidence="3">The sequence shown here is derived from an EMBL/GenBank/DDBJ whole genome shotgun (WGS) entry which is preliminary data.</text>
</comment>
<feature type="transmembrane region" description="Helical" evidence="1">
    <location>
        <begin position="110"/>
        <end position="132"/>
    </location>
</feature>
<evidence type="ECO:0000259" key="2">
    <source>
        <dbReference type="Pfam" id="PF07885"/>
    </source>
</evidence>
<proteinExistence type="predicted"/>
<accession>A4A8U5</accession>
<keyword evidence="1" id="KW-1133">Transmembrane helix</keyword>
<keyword evidence="1" id="KW-0812">Transmembrane</keyword>
<sequence length="141" mass="16327">MLKIYLLNGAVIAIAVVIHYEFLYQFTMIMPRLRIRHRFRILLGVFASLTAHAIEVWLFALAYYFMDKSELWGELLGDYDGSLHSSVYFSFTAFTTLGLGDITPSGNLRFLVGLESLTGFVLITWTASFLYLEMTRYWDRD</sequence>
<dbReference type="SUPFAM" id="SSF81324">
    <property type="entry name" value="Voltage-gated potassium channels"/>
    <property type="match status" value="1"/>
</dbReference>
<dbReference type="AlphaFoldDB" id="A4A8U5"/>
<protein>
    <submittedName>
        <fullName evidence="3">Ion channel</fullName>
    </submittedName>
</protein>
<evidence type="ECO:0000313" key="4">
    <source>
        <dbReference type="Proteomes" id="UP000019205"/>
    </source>
</evidence>
<dbReference type="EMBL" id="AAOA02000002">
    <property type="protein sequence ID" value="EAQ97487.1"/>
    <property type="molecule type" value="Genomic_DNA"/>
</dbReference>
<dbReference type="OrthoDB" id="9813518at2"/>
<dbReference type="eggNOG" id="ENOG5031669">
    <property type="taxonomic scope" value="Bacteria"/>
</dbReference>
<evidence type="ECO:0000256" key="1">
    <source>
        <dbReference type="SAM" id="Phobius"/>
    </source>
</evidence>
<dbReference type="STRING" id="314285.KT71_04240"/>
<name>A4A8U5_9GAMM</name>
<gene>
    <name evidence="3" type="ORF">KT71_04240</name>
</gene>
<reference evidence="3 4" key="2">
    <citation type="journal article" date="2009" name="PLoS ONE">
        <title>The photosynthetic apparatus and its regulation in the aerobic gammaproteobacterium Congregibacter litoralis gen. nov., sp. nov.</title>
        <authorList>
            <person name="Spring S."/>
            <person name="Lunsdorf H."/>
            <person name="Fuchs B.M."/>
            <person name="Tindall B.J."/>
        </authorList>
    </citation>
    <scope>NUCLEOTIDE SEQUENCE [LARGE SCALE GENOMIC DNA]</scope>
    <source>
        <strain evidence="3">KT71</strain>
    </source>
</reference>